<dbReference type="InterPro" id="IPR013320">
    <property type="entry name" value="ConA-like_dom_sf"/>
</dbReference>
<comment type="caution">
    <text evidence="2">The sequence shown here is derived from an EMBL/GenBank/DDBJ whole genome shotgun (WGS) entry which is preliminary data.</text>
</comment>
<reference evidence="2" key="1">
    <citation type="journal article" date="2014" name="Front. Microbiol.">
        <title>High frequency of phylogenetically diverse reductive dehalogenase-homologous genes in deep subseafloor sedimentary metagenomes.</title>
        <authorList>
            <person name="Kawai M."/>
            <person name="Futagami T."/>
            <person name="Toyoda A."/>
            <person name="Takaki Y."/>
            <person name="Nishi S."/>
            <person name="Hori S."/>
            <person name="Arai W."/>
            <person name="Tsubouchi T."/>
            <person name="Morono Y."/>
            <person name="Uchiyama I."/>
            <person name="Ito T."/>
            <person name="Fujiyama A."/>
            <person name="Inagaki F."/>
            <person name="Takami H."/>
        </authorList>
    </citation>
    <scope>NUCLEOTIDE SEQUENCE</scope>
    <source>
        <strain evidence="2">Expedition CK06-06</strain>
    </source>
</reference>
<dbReference type="Pfam" id="PF10102">
    <property type="entry name" value="DUF2341"/>
    <property type="match status" value="1"/>
</dbReference>
<feature type="domain" description="DUF2341" evidence="1">
    <location>
        <begin position="79"/>
        <end position="152"/>
    </location>
</feature>
<proteinExistence type="predicted"/>
<evidence type="ECO:0000313" key="2">
    <source>
        <dbReference type="EMBL" id="GAH07292.1"/>
    </source>
</evidence>
<protein>
    <recommendedName>
        <fullName evidence="1">DUF2341 domain-containing protein</fullName>
    </recommendedName>
</protein>
<dbReference type="EMBL" id="BART01033423">
    <property type="protein sequence ID" value="GAH07292.1"/>
    <property type="molecule type" value="Genomic_DNA"/>
</dbReference>
<dbReference type="SUPFAM" id="SSF49899">
    <property type="entry name" value="Concanavalin A-like lectins/glucanases"/>
    <property type="match status" value="1"/>
</dbReference>
<feature type="non-terminal residue" evidence="2">
    <location>
        <position position="231"/>
    </location>
</feature>
<dbReference type="Gene3D" id="2.60.120.200">
    <property type="match status" value="1"/>
</dbReference>
<name>X1CI13_9ZZZZ</name>
<gene>
    <name evidence="2" type="ORF">S01H4_57447</name>
</gene>
<accession>X1CI13</accession>
<evidence type="ECO:0000259" key="1">
    <source>
        <dbReference type="Pfam" id="PF10102"/>
    </source>
</evidence>
<dbReference type="AlphaFoldDB" id="X1CI13"/>
<feature type="non-terminal residue" evidence="2">
    <location>
        <position position="1"/>
    </location>
</feature>
<organism evidence="2">
    <name type="scientific">marine sediment metagenome</name>
    <dbReference type="NCBI Taxonomy" id="412755"/>
    <lineage>
        <taxon>unclassified sequences</taxon>
        <taxon>metagenomes</taxon>
        <taxon>ecological metagenomes</taxon>
    </lineage>
</organism>
<sequence length="231" mass="25816">FYLISKRGKWWLFAKLNEHTIQQALDNDWYVALDPWWDINWGNYKILTIESDYIDSDLANFPILVNSTNATLIAKCDGGDSVRFVNIDNITAFAYEIEEWNAAGFSIWVKVGGPSIPIQSGSDYKFLMYYNNSDASDNQDPDSVWSNGYVGVYHLNESAGAICYDSTSNSNDGTYNGNLPTQTTGNIAYGQDFDGTDDYISLPAGCYLSAGGTTEIWFEADATNADYRLYT</sequence>
<dbReference type="InterPro" id="IPR018765">
    <property type="entry name" value="DUF2341"/>
</dbReference>